<accession>A0A1G6MA24</accession>
<dbReference type="Proteomes" id="UP000242317">
    <property type="component" value="Unassembled WGS sequence"/>
</dbReference>
<dbReference type="AlphaFoldDB" id="A0A1G6MA24"/>
<evidence type="ECO:0000313" key="2">
    <source>
        <dbReference type="Proteomes" id="UP000242317"/>
    </source>
</evidence>
<proteinExistence type="predicted"/>
<reference evidence="2" key="1">
    <citation type="submission" date="2016-09" db="EMBL/GenBank/DDBJ databases">
        <authorList>
            <person name="Varghese N."/>
            <person name="Submissions S."/>
        </authorList>
    </citation>
    <scope>NUCLEOTIDE SEQUENCE [LARGE SCALE GENOMIC DNA]</scope>
    <source>
        <strain evidence="2">ANC 3699</strain>
    </source>
</reference>
<sequence length="140" mass="16496">MSYRLTPISLSLATDVTHRCWLHRSRDEHLIGIIELTKPDSELTWNDIEYCRRRVEELSVMPFPDCINALVIDIQTFIPQVDQEFMLLAWRLQEEDCPIRLVVTAEQFEHYASIFDPILIATDVHDAVREIRQSLDMFVH</sequence>
<organism evidence="1 2">
    <name type="scientific">Acinetobacter marinus</name>
    <dbReference type="NCBI Taxonomy" id="281375"/>
    <lineage>
        <taxon>Bacteria</taxon>
        <taxon>Pseudomonadati</taxon>
        <taxon>Pseudomonadota</taxon>
        <taxon>Gammaproteobacteria</taxon>
        <taxon>Moraxellales</taxon>
        <taxon>Moraxellaceae</taxon>
        <taxon>Acinetobacter</taxon>
    </lineage>
</organism>
<dbReference type="EMBL" id="FMYK01000006">
    <property type="protein sequence ID" value="SDC52134.1"/>
    <property type="molecule type" value="Genomic_DNA"/>
</dbReference>
<dbReference type="OrthoDB" id="6695314at2"/>
<keyword evidence="2" id="KW-1185">Reference proteome</keyword>
<gene>
    <name evidence="1" type="ORF">SAMN05421749_106111</name>
</gene>
<dbReference type="RefSeq" id="WP_092620319.1">
    <property type="nucleotide sequence ID" value="NZ_FMYK01000006.1"/>
</dbReference>
<evidence type="ECO:0000313" key="1">
    <source>
        <dbReference type="EMBL" id="SDC52134.1"/>
    </source>
</evidence>
<protein>
    <submittedName>
        <fullName evidence="1">Uncharacterized protein</fullName>
    </submittedName>
</protein>
<name>A0A1G6MA24_9GAMM</name>